<dbReference type="InterPro" id="IPR009776">
    <property type="entry name" value="Spore_0_M"/>
</dbReference>
<dbReference type="PANTHER" id="PTHR40053">
    <property type="entry name" value="SPORULATION-CONTROL PROTEIN SPO0M"/>
    <property type="match status" value="1"/>
</dbReference>
<dbReference type="EMBL" id="JBHLVO010000015">
    <property type="protein sequence ID" value="MFC0273018.1"/>
    <property type="molecule type" value="Genomic_DNA"/>
</dbReference>
<name>A0ABV6GH58_9BACI</name>
<proteinExistence type="predicted"/>
<protein>
    <submittedName>
        <fullName evidence="1">Sporulation protein</fullName>
    </submittedName>
</protein>
<accession>A0ABV6GH58</accession>
<gene>
    <name evidence="1" type="ORF">ACFFIX_16450</name>
</gene>
<dbReference type="Proteomes" id="UP001589854">
    <property type="component" value="Unassembled WGS sequence"/>
</dbReference>
<dbReference type="Pfam" id="PF07070">
    <property type="entry name" value="Spo0M"/>
    <property type="match status" value="1"/>
</dbReference>
<organism evidence="1 2">
    <name type="scientific">Metabacillus herbersteinensis</name>
    <dbReference type="NCBI Taxonomy" id="283816"/>
    <lineage>
        <taxon>Bacteria</taxon>
        <taxon>Bacillati</taxon>
        <taxon>Bacillota</taxon>
        <taxon>Bacilli</taxon>
        <taxon>Bacillales</taxon>
        <taxon>Bacillaceae</taxon>
        <taxon>Metabacillus</taxon>
    </lineage>
</organism>
<evidence type="ECO:0000313" key="1">
    <source>
        <dbReference type="EMBL" id="MFC0273018.1"/>
    </source>
</evidence>
<sequence>MLLRKFMSRMGIGSATIDLVLNDVSYRVGECIKGEYVIIGGTIEQKIKRIESDLVQIVNKDEDQVKLIVNNSILSTTTIFSEEERVISFSCALPANLPVSDKHTSYRFITRLIFDNGVNSIDHDEIIIQT</sequence>
<keyword evidence="2" id="KW-1185">Reference proteome</keyword>
<dbReference type="PANTHER" id="PTHR40053:SF1">
    <property type="entry name" value="SPORULATION-CONTROL PROTEIN SPO0M"/>
    <property type="match status" value="1"/>
</dbReference>
<reference evidence="1 2" key="1">
    <citation type="submission" date="2024-09" db="EMBL/GenBank/DDBJ databases">
        <authorList>
            <person name="Sun Q."/>
            <person name="Mori K."/>
        </authorList>
    </citation>
    <scope>NUCLEOTIDE SEQUENCE [LARGE SCALE GENOMIC DNA]</scope>
    <source>
        <strain evidence="1 2">CCM 7228</strain>
    </source>
</reference>
<comment type="caution">
    <text evidence="1">The sequence shown here is derived from an EMBL/GenBank/DDBJ whole genome shotgun (WGS) entry which is preliminary data.</text>
</comment>
<evidence type="ECO:0000313" key="2">
    <source>
        <dbReference type="Proteomes" id="UP001589854"/>
    </source>
</evidence>